<dbReference type="Proteomes" id="UP000037425">
    <property type="component" value="Unassembled WGS sequence"/>
</dbReference>
<dbReference type="Gene3D" id="3.30.360.10">
    <property type="entry name" value="Dihydrodipicolinate Reductase, domain 2"/>
    <property type="match status" value="1"/>
</dbReference>
<dbReference type="SUPFAM" id="SSF55347">
    <property type="entry name" value="Glyceraldehyde-3-phosphate dehydrogenase-like, C-terminal domain"/>
    <property type="match status" value="1"/>
</dbReference>
<evidence type="ECO:0000256" key="1">
    <source>
        <dbReference type="ARBA" id="ARBA00023002"/>
    </source>
</evidence>
<feature type="domain" description="GFO/IDH/MocA-like oxidoreductase" evidence="3">
    <location>
        <begin position="144"/>
        <end position="277"/>
    </location>
</feature>
<dbReference type="InterPro" id="IPR055170">
    <property type="entry name" value="GFO_IDH_MocA-like_dom"/>
</dbReference>
<dbReference type="RefSeq" id="WP_053251542.1">
    <property type="nucleotide sequence ID" value="NZ_LGAP01000022.1"/>
</dbReference>
<dbReference type="InterPro" id="IPR000683">
    <property type="entry name" value="Gfo/Idh/MocA-like_OxRdtase_N"/>
</dbReference>
<dbReference type="GO" id="GO:0016491">
    <property type="term" value="F:oxidoreductase activity"/>
    <property type="evidence" value="ECO:0007669"/>
    <property type="project" value="UniProtKB-KW"/>
</dbReference>
<sequence length="376" mass="41021">MSSKKKLGVGLIGTGFMGKAHALGFTIAARVFDLPFELDLVSVADVTTESAENARRRLGFRKATADWRELLTDPDIDIIDITTPNLLHKEMALAAIAHGKHVYCEKPLAPTVADCAEMVAAAEKAGVVTQVGFNYLKNPLIFLAKDIIESGEIGEIRSMRGVHAEDFMADASVPWGWRLNPASGGGALADIGSHIIASMRHLVGPIKSVLAETIIQIPQRPVSVGASEMRAVEVDDITRAFVRFENGATGSFEANWIATGRKMQHDFEIYGSKGSIVFTQERLNEIRVYYSGDDIRARGFRTIWAGPEHPPYGAFCVAPGHQIGFNDLKAIEVNEFLEAIAKGKSPSTDFREGYEVQKVLSATYQSAKTNEWVQIG</sequence>
<reference evidence="5" key="1">
    <citation type="submission" date="2015-07" db="EMBL/GenBank/DDBJ databases">
        <title>Whole genome sequence of an Ensifer adhaerens strain isolated from a cave pool in the Wind Cave National Park.</title>
        <authorList>
            <person name="Eng W.W.H."/>
            <person name="Gan H.M."/>
            <person name="Barton H.A."/>
            <person name="Savka M.A."/>
        </authorList>
    </citation>
    <scope>NUCLEOTIDE SEQUENCE [LARGE SCALE GENOMIC DNA]</scope>
    <source>
        <strain evidence="5">SD006</strain>
    </source>
</reference>
<dbReference type="Pfam" id="PF01408">
    <property type="entry name" value="GFO_IDH_MocA"/>
    <property type="match status" value="1"/>
</dbReference>
<dbReference type="Pfam" id="PF22725">
    <property type="entry name" value="GFO_IDH_MocA_C3"/>
    <property type="match status" value="1"/>
</dbReference>
<evidence type="ECO:0000259" key="3">
    <source>
        <dbReference type="Pfam" id="PF22725"/>
    </source>
</evidence>
<evidence type="ECO:0000313" key="5">
    <source>
        <dbReference type="Proteomes" id="UP000037425"/>
    </source>
</evidence>
<organism evidence="4 5">
    <name type="scientific">Ensifer adhaerens</name>
    <name type="common">Sinorhizobium morelense</name>
    <dbReference type="NCBI Taxonomy" id="106592"/>
    <lineage>
        <taxon>Bacteria</taxon>
        <taxon>Pseudomonadati</taxon>
        <taxon>Pseudomonadota</taxon>
        <taxon>Alphaproteobacteria</taxon>
        <taxon>Hyphomicrobiales</taxon>
        <taxon>Rhizobiaceae</taxon>
        <taxon>Sinorhizobium/Ensifer group</taxon>
        <taxon>Ensifer</taxon>
    </lineage>
</organism>
<comment type="caution">
    <text evidence="4">The sequence shown here is derived from an EMBL/GenBank/DDBJ whole genome shotgun (WGS) entry which is preliminary data.</text>
</comment>
<name>A0A0L8BKS4_ENSAD</name>
<dbReference type="InterPro" id="IPR050463">
    <property type="entry name" value="Gfo/Idh/MocA_oxidrdct_glycsds"/>
</dbReference>
<dbReference type="OrthoDB" id="9815825at2"/>
<dbReference type="EMBL" id="LGAP01000022">
    <property type="protein sequence ID" value="KOF15144.1"/>
    <property type="molecule type" value="Genomic_DNA"/>
</dbReference>
<evidence type="ECO:0000259" key="2">
    <source>
        <dbReference type="Pfam" id="PF01408"/>
    </source>
</evidence>
<dbReference type="InterPro" id="IPR036291">
    <property type="entry name" value="NAD(P)-bd_dom_sf"/>
</dbReference>
<dbReference type="GO" id="GO:0000166">
    <property type="term" value="F:nucleotide binding"/>
    <property type="evidence" value="ECO:0007669"/>
    <property type="project" value="InterPro"/>
</dbReference>
<protein>
    <submittedName>
        <fullName evidence="4">1-carboxy-3-chloro-3,4-dihydroxycyclo hexa-1,5-diene dehydrogenase</fullName>
    </submittedName>
</protein>
<dbReference type="PANTHER" id="PTHR43818:SF11">
    <property type="entry name" value="BCDNA.GH03377"/>
    <property type="match status" value="1"/>
</dbReference>
<dbReference type="PANTHER" id="PTHR43818">
    <property type="entry name" value="BCDNA.GH03377"/>
    <property type="match status" value="1"/>
</dbReference>
<feature type="domain" description="Gfo/Idh/MocA-like oxidoreductase N-terminal" evidence="2">
    <location>
        <begin position="8"/>
        <end position="133"/>
    </location>
</feature>
<dbReference type="PATRIC" id="fig|106592.7.peg.3787"/>
<dbReference type="AlphaFoldDB" id="A0A0L8BKS4"/>
<evidence type="ECO:0000313" key="4">
    <source>
        <dbReference type="EMBL" id="KOF15144.1"/>
    </source>
</evidence>
<keyword evidence="1" id="KW-0560">Oxidoreductase</keyword>
<gene>
    <name evidence="4" type="ORF">AC244_25190</name>
</gene>
<dbReference type="Gene3D" id="3.40.50.720">
    <property type="entry name" value="NAD(P)-binding Rossmann-like Domain"/>
    <property type="match status" value="1"/>
</dbReference>
<proteinExistence type="predicted"/>
<dbReference type="SUPFAM" id="SSF51735">
    <property type="entry name" value="NAD(P)-binding Rossmann-fold domains"/>
    <property type="match status" value="1"/>
</dbReference>
<accession>A0A0L8BKS4</accession>